<name>A0A4U8TRZ3_9HELI</name>
<organism evidence="1 2">
    <name type="scientific">Helicobacter japonicus</name>
    <dbReference type="NCBI Taxonomy" id="425400"/>
    <lineage>
        <taxon>Bacteria</taxon>
        <taxon>Pseudomonadati</taxon>
        <taxon>Campylobacterota</taxon>
        <taxon>Epsilonproteobacteria</taxon>
        <taxon>Campylobacterales</taxon>
        <taxon>Helicobacteraceae</taxon>
        <taxon>Helicobacter</taxon>
    </lineage>
</organism>
<dbReference type="STRING" id="425400.LS65_06150"/>
<protein>
    <submittedName>
        <fullName evidence="1">BspA family leucine-rich repeat surface protein</fullName>
    </submittedName>
</protein>
<dbReference type="InterPro" id="IPR005046">
    <property type="entry name" value="DUF285"/>
</dbReference>
<dbReference type="OrthoDB" id="5354002at2"/>
<dbReference type="Proteomes" id="UP000029707">
    <property type="component" value="Unassembled WGS sequence"/>
</dbReference>
<evidence type="ECO:0000313" key="1">
    <source>
        <dbReference type="EMBL" id="TLE03367.1"/>
    </source>
</evidence>
<keyword evidence="2" id="KW-1185">Reference proteome</keyword>
<gene>
    <name evidence="1" type="ORF">LS65_000935</name>
</gene>
<accession>A0A4U8TRZ3</accession>
<dbReference type="EMBL" id="JRMQ02000001">
    <property type="protein sequence ID" value="TLE03367.1"/>
    <property type="molecule type" value="Genomic_DNA"/>
</dbReference>
<evidence type="ECO:0000313" key="2">
    <source>
        <dbReference type="Proteomes" id="UP000029707"/>
    </source>
</evidence>
<dbReference type="NCBIfam" id="TIGR02167">
    <property type="entry name" value="Liste_lipo_26"/>
    <property type="match status" value="1"/>
</dbReference>
<comment type="caution">
    <text evidence="1">The sequence shown here is derived from an EMBL/GenBank/DDBJ whole genome shotgun (WGS) entry which is preliminary data.</text>
</comment>
<dbReference type="Pfam" id="PF03382">
    <property type="entry name" value="DUF285"/>
    <property type="match status" value="1"/>
</dbReference>
<proteinExistence type="predicted"/>
<dbReference type="InterPro" id="IPR011889">
    <property type="entry name" value="Liste_lipo_26"/>
</dbReference>
<reference evidence="1 2" key="1">
    <citation type="journal article" date="2014" name="Genome Announc.">
        <title>Draft genome sequences of eight enterohepatic helicobacter species isolated from both laboratory and wild rodents.</title>
        <authorList>
            <person name="Sheh A."/>
            <person name="Shen Z."/>
            <person name="Fox J.G."/>
        </authorList>
    </citation>
    <scope>NUCLEOTIDE SEQUENCE [LARGE SCALE GENOMIC DNA]</scope>
    <source>
        <strain evidence="1 2">MIT 01-6451</strain>
    </source>
</reference>
<dbReference type="AlphaFoldDB" id="A0A4U8TRZ3"/>
<sequence>MSHKIGQSLKNLVKDKKIYLGDIDVSKVRDFTSLFEKSRRKDFSGIESWETSHVTTMRKCFCGAVHFNENIESWNVSKVKNMSQMFMATDTFNQPLNKWDTSSVTNMSEMFESATSINPLINGR</sequence>